<gene>
    <name evidence="5" type="ORF">K7472_14445</name>
</gene>
<proteinExistence type="predicted"/>
<dbReference type="RefSeq" id="WP_222977891.1">
    <property type="nucleotide sequence ID" value="NZ_JAINVZ010000008.1"/>
</dbReference>
<dbReference type="PROSITE" id="PS50043">
    <property type="entry name" value="HTH_LUXR_2"/>
    <property type="match status" value="1"/>
</dbReference>
<keyword evidence="6" id="KW-1185">Reference proteome</keyword>
<name>A0ABS7QS87_9ACTN</name>
<dbReference type="Pfam" id="PF13191">
    <property type="entry name" value="AAA_16"/>
    <property type="match status" value="1"/>
</dbReference>
<feature type="region of interest" description="Disordered" evidence="3">
    <location>
        <begin position="183"/>
        <end position="206"/>
    </location>
</feature>
<dbReference type="InterPro" id="IPR027417">
    <property type="entry name" value="P-loop_NTPase"/>
</dbReference>
<dbReference type="CDD" id="cd06170">
    <property type="entry name" value="LuxR_C_like"/>
    <property type="match status" value="1"/>
</dbReference>
<feature type="domain" description="HTH luxR-type" evidence="4">
    <location>
        <begin position="899"/>
        <end position="964"/>
    </location>
</feature>
<dbReference type="InterPro" id="IPR041664">
    <property type="entry name" value="AAA_16"/>
</dbReference>
<dbReference type="InterPro" id="IPR036388">
    <property type="entry name" value="WH-like_DNA-bd_sf"/>
</dbReference>
<keyword evidence="2" id="KW-0067">ATP-binding</keyword>
<dbReference type="SMART" id="SM00421">
    <property type="entry name" value="HTH_LUXR"/>
    <property type="match status" value="1"/>
</dbReference>
<dbReference type="PANTHER" id="PTHR16305">
    <property type="entry name" value="TESTICULAR SOLUBLE ADENYLYL CYCLASE"/>
    <property type="match status" value="1"/>
</dbReference>
<organism evidence="5 6">
    <name type="scientific">Streptantibioticus parmotrematis</name>
    <dbReference type="NCBI Taxonomy" id="2873249"/>
    <lineage>
        <taxon>Bacteria</taxon>
        <taxon>Bacillati</taxon>
        <taxon>Actinomycetota</taxon>
        <taxon>Actinomycetes</taxon>
        <taxon>Kitasatosporales</taxon>
        <taxon>Streptomycetaceae</taxon>
        <taxon>Streptantibioticus</taxon>
    </lineage>
</organism>
<dbReference type="InterPro" id="IPR000792">
    <property type="entry name" value="Tscrpt_reg_LuxR_C"/>
</dbReference>
<dbReference type="Pfam" id="PF00196">
    <property type="entry name" value="GerE"/>
    <property type="match status" value="1"/>
</dbReference>
<accession>A0ABS7QS87</accession>
<evidence type="ECO:0000313" key="6">
    <source>
        <dbReference type="Proteomes" id="UP001198565"/>
    </source>
</evidence>
<evidence type="ECO:0000313" key="5">
    <source>
        <dbReference type="EMBL" id="MBY8886048.1"/>
    </source>
</evidence>
<dbReference type="SUPFAM" id="SSF52540">
    <property type="entry name" value="P-loop containing nucleoside triphosphate hydrolases"/>
    <property type="match status" value="1"/>
</dbReference>
<evidence type="ECO:0000256" key="1">
    <source>
        <dbReference type="ARBA" id="ARBA00022741"/>
    </source>
</evidence>
<keyword evidence="1" id="KW-0547">Nucleotide-binding</keyword>
<feature type="compositionally biased region" description="Low complexity" evidence="3">
    <location>
        <begin position="195"/>
        <end position="206"/>
    </location>
</feature>
<comment type="caution">
    <text evidence="5">The sequence shown here is derived from an EMBL/GenBank/DDBJ whole genome shotgun (WGS) entry which is preliminary data.</text>
</comment>
<dbReference type="Proteomes" id="UP001198565">
    <property type="component" value="Unassembled WGS sequence"/>
</dbReference>
<evidence type="ECO:0000256" key="3">
    <source>
        <dbReference type="SAM" id="MobiDB-lite"/>
    </source>
</evidence>
<protein>
    <submittedName>
        <fullName evidence="5">AAA family ATPase</fullName>
    </submittedName>
</protein>
<sequence length="971" mass="102438">MAGDRAQDVGPEHGATAGRTHLGHLRLVGRDRELAELDAWIDDPDAPRVMVVEGERGAGRTAFADAAAERLRGRGRLVLPLACRDGDERDPLLLALRVVVAAWEHRSAAGRVRPDLRAEAVSAVDRGDRTAVADALVTALTQAAPVAVVVDDVQHADPASLDVLGTVTARVPPPGVRLVVTSLRHTPGGGPVATGPRGRAVGPPAGHGVSRTIALPCLTPGQIADLTAPRLQAVPDAALVERVFALTRGVPAAADALLSAWAGRDAVRVADGHAFLAPDAPTPLLPDDDRFMRALGGLGEPCAAVAAALSVLWPLGRTAATMAARSTGLSEREVAACTGRLVAVGVLDELPWREAHFARGWTFRSPLVEHTVRERSGPLSRARLSAAAVEALWAAGDGTGGEVGPDRPALIVDEAEAQTYLLERIVDAGGLVDRDRAVSELTAAADALHPDHEDRRMLRWLRAALRLIEDPAARELALLRCAKGAWVVGDHRTAGGAAETILRAPSDALSGPELQEIANLLVGATAAGKDWPRLSRMGSARWWEALSLPAVAAVPAQALALCLAERWQEAVDLLSRTRAQWATGARGRLLPDLARAVGNVVRGTPGSLPVTLLPPQGPGVPPDLVYAMTAAYCELLLGVRDLAGTTSLLRARGLTPEALPAHSRFLLLHLQGRCDEAMALSRWLFAKEQTFAPAPHHHLLPARTAAILVAKGRPAAAARLIDRARGDGDGPLEVFLDLADGAVLSALGRPEAAGQVLRRGLRAADARGYVHGTDELAAALTVVQVAAGRPGEAAASLRRLEDVAARTGNERTRLLRLLASARLAGRYGSDDVRDMLHEAVELARSRGQPFETAVTLSAAARGADRPELLHEAYELFGETGAALRRFHTRSAMRAAGLAVPGRKQSAEENERLLAALLTDGLTNRQIATVLRLSEDAVANRLTRLFARTGLRSRTEFVSAMLTGDPLGEGGR</sequence>
<dbReference type="Gene3D" id="3.40.50.300">
    <property type="entry name" value="P-loop containing nucleotide triphosphate hydrolases"/>
    <property type="match status" value="1"/>
</dbReference>
<evidence type="ECO:0000256" key="2">
    <source>
        <dbReference type="ARBA" id="ARBA00022840"/>
    </source>
</evidence>
<evidence type="ECO:0000259" key="4">
    <source>
        <dbReference type="PROSITE" id="PS50043"/>
    </source>
</evidence>
<dbReference type="SUPFAM" id="SSF46894">
    <property type="entry name" value="C-terminal effector domain of the bipartite response regulators"/>
    <property type="match status" value="1"/>
</dbReference>
<dbReference type="PANTHER" id="PTHR16305:SF35">
    <property type="entry name" value="TRANSCRIPTIONAL ACTIVATOR DOMAIN"/>
    <property type="match status" value="1"/>
</dbReference>
<dbReference type="Gene3D" id="1.10.10.10">
    <property type="entry name" value="Winged helix-like DNA-binding domain superfamily/Winged helix DNA-binding domain"/>
    <property type="match status" value="1"/>
</dbReference>
<dbReference type="InterPro" id="IPR016032">
    <property type="entry name" value="Sig_transdc_resp-reg_C-effctor"/>
</dbReference>
<reference evidence="5 6" key="1">
    <citation type="submission" date="2021-08" db="EMBL/GenBank/DDBJ databases">
        <title>Streptomyces sp. PTM05 isolated from lichen.</title>
        <authorList>
            <person name="Somphong A."/>
            <person name="Phongsopitanun W."/>
            <person name="Tanasupawat S."/>
        </authorList>
    </citation>
    <scope>NUCLEOTIDE SEQUENCE [LARGE SCALE GENOMIC DNA]</scope>
    <source>
        <strain evidence="5 6">Ptm05</strain>
    </source>
</reference>
<dbReference type="EMBL" id="JAINVZ010000008">
    <property type="protein sequence ID" value="MBY8886048.1"/>
    <property type="molecule type" value="Genomic_DNA"/>
</dbReference>